<keyword evidence="2" id="KW-0472">Membrane</keyword>
<name>A0A177AYV2_9BILA</name>
<reference evidence="3 4" key="1">
    <citation type="submission" date="2016-04" db="EMBL/GenBank/DDBJ databases">
        <title>The genome of Intoshia linei affirms orthonectids as highly simplified spiralians.</title>
        <authorList>
            <person name="Mikhailov K.V."/>
            <person name="Slusarev G.S."/>
            <person name="Nikitin M.A."/>
            <person name="Logacheva M.D."/>
            <person name="Penin A."/>
            <person name="Aleoshin V."/>
            <person name="Panchin Y.V."/>
        </authorList>
    </citation>
    <scope>NUCLEOTIDE SEQUENCE [LARGE SCALE GENOMIC DNA]</scope>
    <source>
        <strain evidence="3">Intl2013</strain>
        <tissue evidence="3">Whole animal</tissue>
    </source>
</reference>
<proteinExistence type="predicted"/>
<evidence type="ECO:0000256" key="2">
    <source>
        <dbReference type="SAM" id="Phobius"/>
    </source>
</evidence>
<feature type="transmembrane region" description="Helical" evidence="2">
    <location>
        <begin position="55"/>
        <end position="71"/>
    </location>
</feature>
<sequence length="72" mass="8178">MNNDQVNLPGYSNVNSTEYGTKFSPTNYTPRNTTTPNTIVVHPENINNKKRVRQIIIIGGIIFLMAIRNFII</sequence>
<evidence type="ECO:0000256" key="1">
    <source>
        <dbReference type="SAM" id="MobiDB-lite"/>
    </source>
</evidence>
<keyword evidence="4" id="KW-1185">Reference proteome</keyword>
<feature type="compositionally biased region" description="Low complexity" evidence="1">
    <location>
        <begin position="25"/>
        <end position="36"/>
    </location>
</feature>
<dbReference type="EMBL" id="LWCA01000727">
    <property type="protein sequence ID" value="OAF67189.1"/>
    <property type="molecule type" value="Genomic_DNA"/>
</dbReference>
<dbReference type="Proteomes" id="UP000078046">
    <property type="component" value="Unassembled WGS sequence"/>
</dbReference>
<evidence type="ECO:0000313" key="3">
    <source>
        <dbReference type="EMBL" id="OAF67189.1"/>
    </source>
</evidence>
<dbReference type="AlphaFoldDB" id="A0A177AYV2"/>
<gene>
    <name evidence="3" type="ORF">A3Q56_05092</name>
</gene>
<feature type="region of interest" description="Disordered" evidence="1">
    <location>
        <begin position="1"/>
        <end position="36"/>
    </location>
</feature>
<feature type="compositionally biased region" description="Polar residues" evidence="1">
    <location>
        <begin position="1"/>
        <end position="19"/>
    </location>
</feature>
<keyword evidence="2" id="KW-0812">Transmembrane</keyword>
<protein>
    <submittedName>
        <fullName evidence="3">Uncharacterized protein</fullName>
    </submittedName>
</protein>
<keyword evidence="2" id="KW-1133">Transmembrane helix</keyword>
<comment type="caution">
    <text evidence="3">The sequence shown here is derived from an EMBL/GenBank/DDBJ whole genome shotgun (WGS) entry which is preliminary data.</text>
</comment>
<accession>A0A177AYV2</accession>
<organism evidence="3 4">
    <name type="scientific">Intoshia linei</name>
    <dbReference type="NCBI Taxonomy" id="1819745"/>
    <lineage>
        <taxon>Eukaryota</taxon>
        <taxon>Metazoa</taxon>
        <taxon>Spiralia</taxon>
        <taxon>Lophotrochozoa</taxon>
        <taxon>Mesozoa</taxon>
        <taxon>Orthonectida</taxon>
        <taxon>Rhopaluridae</taxon>
        <taxon>Intoshia</taxon>
    </lineage>
</organism>
<evidence type="ECO:0000313" key="4">
    <source>
        <dbReference type="Proteomes" id="UP000078046"/>
    </source>
</evidence>